<feature type="domain" description="FecR protein" evidence="2">
    <location>
        <begin position="183"/>
        <end position="275"/>
    </location>
</feature>
<dbReference type="PANTHER" id="PTHR30273">
    <property type="entry name" value="PERIPLASMIC SIGNAL SENSOR AND SIGMA FACTOR ACTIVATOR FECR-RELATED"/>
    <property type="match status" value="1"/>
</dbReference>
<evidence type="ECO:0000313" key="5">
    <source>
        <dbReference type="Proteomes" id="UP001500742"/>
    </source>
</evidence>
<dbReference type="InterPro" id="IPR032508">
    <property type="entry name" value="FecR_C"/>
</dbReference>
<dbReference type="InterPro" id="IPR012373">
    <property type="entry name" value="Ferrdict_sens_TM"/>
</dbReference>
<name>A0ABP7QLE0_9SPHI</name>
<dbReference type="Gene3D" id="3.55.50.30">
    <property type="match status" value="1"/>
</dbReference>
<keyword evidence="1" id="KW-0812">Transmembrane</keyword>
<dbReference type="InterPro" id="IPR006860">
    <property type="entry name" value="FecR"/>
</dbReference>
<gene>
    <name evidence="4" type="ORF">GCM10022210_40110</name>
</gene>
<dbReference type="PANTHER" id="PTHR30273:SF2">
    <property type="entry name" value="PROTEIN FECR"/>
    <property type="match status" value="1"/>
</dbReference>
<dbReference type="Pfam" id="PF16344">
    <property type="entry name" value="FecR_C"/>
    <property type="match status" value="1"/>
</dbReference>
<feature type="transmembrane region" description="Helical" evidence="1">
    <location>
        <begin position="87"/>
        <end position="108"/>
    </location>
</feature>
<comment type="caution">
    <text evidence="4">The sequence shown here is derived from an EMBL/GenBank/DDBJ whole genome shotgun (WGS) entry which is preliminary data.</text>
</comment>
<evidence type="ECO:0000259" key="2">
    <source>
        <dbReference type="Pfam" id="PF04773"/>
    </source>
</evidence>
<keyword evidence="1" id="KW-1133">Transmembrane helix</keyword>
<dbReference type="RefSeq" id="WP_259089854.1">
    <property type="nucleotide sequence ID" value="NZ_BAAAZC010000027.1"/>
</dbReference>
<organism evidence="4 5">
    <name type="scientific">Mucilaginibacter dorajii</name>
    <dbReference type="NCBI Taxonomy" id="692994"/>
    <lineage>
        <taxon>Bacteria</taxon>
        <taxon>Pseudomonadati</taxon>
        <taxon>Bacteroidota</taxon>
        <taxon>Sphingobacteriia</taxon>
        <taxon>Sphingobacteriales</taxon>
        <taxon>Sphingobacteriaceae</taxon>
        <taxon>Mucilaginibacter</taxon>
    </lineage>
</organism>
<keyword evidence="5" id="KW-1185">Reference proteome</keyword>
<protein>
    <submittedName>
        <fullName evidence="4">DUF4974 domain-containing protein</fullName>
    </submittedName>
</protein>
<reference evidence="5" key="1">
    <citation type="journal article" date="2019" name="Int. J. Syst. Evol. Microbiol.">
        <title>The Global Catalogue of Microorganisms (GCM) 10K type strain sequencing project: providing services to taxonomists for standard genome sequencing and annotation.</title>
        <authorList>
            <consortium name="The Broad Institute Genomics Platform"/>
            <consortium name="The Broad Institute Genome Sequencing Center for Infectious Disease"/>
            <person name="Wu L."/>
            <person name="Ma J."/>
        </authorList>
    </citation>
    <scope>NUCLEOTIDE SEQUENCE [LARGE SCALE GENOMIC DNA]</scope>
    <source>
        <strain evidence="5">JCM 16601</strain>
    </source>
</reference>
<feature type="domain" description="Protein FecR C-terminal" evidence="3">
    <location>
        <begin position="319"/>
        <end position="387"/>
    </location>
</feature>
<evidence type="ECO:0000259" key="3">
    <source>
        <dbReference type="Pfam" id="PF16344"/>
    </source>
</evidence>
<dbReference type="Pfam" id="PF04773">
    <property type="entry name" value="FecR"/>
    <property type="match status" value="1"/>
</dbReference>
<sequence length="390" mass="43799">MQEKDIFNLLTDEGFCNYCLKTNADDVEYWENWLEEHPSERENIESQKNLIILLANETAAQVTQSEYQKLQRRIQLSKKNNRKIFPLIMRWAVAASLIISLSFGYYFYHKAQNNRQIATTISNKTAPGSTKAILILANGQKIELSAAANGTIATQSNTAIRKTNDGRIIYDGDSKSLLYNTTITPRGGKFDLTLADGTKVTLDAASSIKYPVSFTGKERKVEITGQVYFEVAHNAAKPFRVLTRGQTIEVLGTHFNINAYDDEPTIKTTLLEGKVSVNYLGINALLKPGEQASVKSGVSDIRVKAVDTELVIAWKNGLFRFSKTGLRSVMRQISRWYDMEIIYPETLKNTDLFEGSTPRSANVQSILRKLEVTGHVKFKVDGNKIIILNK</sequence>
<dbReference type="Gene3D" id="2.60.120.1440">
    <property type="match status" value="1"/>
</dbReference>
<dbReference type="EMBL" id="BAAAZC010000027">
    <property type="protein sequence ID" value="GAA3984209.1"/>
    <property type="molecule type" value="Genomic_DNA"/>
</dbReference>
<accession>A0ABP7QLE0</accession>
<proteinExistence type="predicted"/>
<dbReference type="Proteomes" id="UP001500742">
    <property type="component" value="Unassembled WGS sequence"/>
</dbReference>
<evidence type="ECO:0000313" key="4">
    <source>
        <dbReference type="EMBL" id="GAA3984209.1"/>
    </source>
</evidence>
<keyword evidence="1" id="KW-0472">Membrane</keyword>
<evidence type="ECO:0000256" key="1">
    <source>
        <dbReference type="SAM" id="Phobius"/>
    </source>
</evidence>